<keyword evidence="4 7" id="KW-1133">Transmembrane helix</keyword>
<dbReference type="EMBL" id="SACN01000001">
    <property type="protein sequence ID" value="RVT94923.1"/>
    <property type="molecule type" value="Genomic_DNA"/>
</dbReference>
<feature type="coiled-coil region" evidence="6">
    <location>
        <begin position="188"/>
        <end position="215"/>
    </location>
</feature>
<evidence type="ECO:0000256" key="5">
    <source>
        <dbReference type="ARBA" id="ARBA00023136"/>
    </source>
</evidence>
<dbReference type="GO" id="GO:0005886">
    <property type="term" value="C:plasma membrane"/>
    <property type="evidence" value="ECO:0007669"/>
    <property type="project" value="UniProtKB-SubCell"/>
</dbReference>
<protein>
    <submittedName>
        <fullName evidence="9">Lipopolysaccharide biosynthesis protein</fullName>
    </submittedName>
</protein>
<evidence type="ECO:0000259" key="8">
    <source>
        <dbReference type="Pfam" id="PF02706"/>
    </source>
</evidence>
<comment type="caution">
    <text evidence="9">The sequence shown here is derived from an EMBL/GenBank/DDBJ whole genome shotgun (WGS) entry which is preliminary data.</text>
</comment>
<dbReference type="Proteomes" id="UP000282971">
    <property type="component" value="Unassembled WGS sequence"/>
</dbReference>
<feature type="domain" description="Polysaccharide chain length determinant N-terminal" evidence="8">
    <location>
        <begin position="21"/>
        <end position="99"/>
    </location>
</feature>
<evidence type="ECO:0000256" key="1">
    <source>
        <dbReference type="ARBA" id="ARBA00004651"/>
    </source>
</evidence>
<feature type="transmembrane region" description="Helical" evidence="7">
    <location>
        <begin position="410"/>
        <end position="434"/>
    </location>
</feature>
<keyword evidence="10" id="KW-1185">Reference proteome</keyword>
<sequence>MTEAGLPNADQELYEGLLGYLPSILIQRKWFVLAPMFACEIAGLAFAFALPTRYQSSATIVVQSKDLPDDIANSPASDMIDQRLAKIKQQVLSRPELIEIIQNNALYLNERRSQPLSQIIEKMRKDTDIVPVASDFAPAARNRSNTIAFAISFTYDDAAKAQAVTQEFTQRLLRIDSSQLNEQANATVNFLRDQAQGIQIKAAEVEAQIEQIKSRNGLALSRLGGYVPNTSSYDIQISGLQRENTDLMAKASGMATAGDDNLAKAEAQLAAAKALYSDNHPDVIAAEQRVVEARALAKSVATKTTPNALSSKQIADNNRAIAALNAQRSSENARASATMSAQASAPLIEEQLRQLQGRADGFRQSYDKVQASLMAAEAAQKMEIEQRGDRLVLVDPPTLPDRPSSPNRPLLIGGGIALGTFGGVMLALLIELFMRPIRGTASLQNLLGVGPLVVIPTIKGNGRSSAPKRRWWQLFKRKDRATA</sequence>
<dbReference type="RefSeq" id="WP_127744499.1">
    <property type="nucleotide sequence ID" value="NZ_SACN01000001.1"/>
</dbReference>
<feature type="transmembrane region" description="Helical" evidence="7">
    <location>
        <begin position="30"/>
        <end position="50"/>
    </location>
</feature>
<dbReference type="PANTHER" id="PTHR32309">
    <property type="entry name" value="TYROSINE-PROTEIN KINASE"/>
    <property type="match status" value="1"/>
</dbReference>
<reference evidence="9 10" key="1">
    <citation type="submission" date="2019-01" db="EMBL/GenBank/DDBJ databases">
        <authorList>
            <person name="Chen W.-M."/>
        </authorList>
    </citation>
    <scope>NUCLEOTIDE SEQUENCE [LARGE SCALE GENOMIC DNA]</scope>
    <source>
        <strain evidence="9 10">CCP-7</strain>
    </source>
</reference>
<proteinExistence type="predicted"/>
<evidence type="ECO:0000256" key="3">
    <source>
        <dbReference type="ARBA" id="ARBA00022692"/>
    </source>
</evidence>
<evidence type="ECO:0000313" key="10">
    <source>
        <dbReference type="Proteomes" id="UP000282971"/>
    </source>
</evidence>
<organism evidence="9 10">
    <name type="scientific">Sphingomonas crocodyli</name>
    <dbReference type="NCBI Taxonomy" id="1979270"/>
    <lineage>
        <taxon>Bacteria</taxon>
        <taxon>Pseudomonadati</taxon>
        <taxon>Pseudomonadota</taxon>
        <taxon>Alphaproteobacteria</taxon>
        <taxon>Sphingomonadales</taxon>
        <taxon>Sphingomonadaceae</taxon>
        <taxon>Sphingomonas</taxon>
    </lineage>
</organism>
<evidence type="ECO:0000256" key="4">
    <source>
        <dbReference type="ARBA" id="ARBA00022989"/>
    </source>
</evidence>
<keyword evidence="2" id="KW-1003">Cell membrane</keyword>
<dbReference type="InterPro" id="IPR050445">
    <property type="entry name" value="Bact_polysacc_biosynth/exp"/>
</dbReference>
<keyword evidence="5 7" id="KW-0472">Membrane</keyword>
<evidence type="ECO:0000256" key="2">
    <source>
        <dbReference type="ARBA" id="ARBA00022475"/>
    </source>
</evidence>
<evidence type="ECO:0000256" key="6">
    <source>
        <dbReference type="SAM" id="Coils"/>
    </source>
</evidence>
<evidence type="ECO:0000313" key="9">
    <source>
        <dbReference type="EMBL" id="RVT94923.1"/>
    </source>
</evidence>
<keyword evidence="3 7" id="KW-0812">Transmembrane</keyword>
<evidence type="ECO:0000256" key="7">
    <source>
        <dbReference type="SAM" id="Phobius"/>
    </source>
</evidence>
<keyword evidence="6" id="KW-0175">Coiled coil</keyword>
<dbReference type="PANTHER" id="PTHR32309:SF31">
    <property type="entry name" value="CAPSULAR EXOPOLYSACCHARIDE FAMILY"/>
    <property type="match status" value="1"/>
</dbReference>
<dbReference type="Pfam" id="PF02706">
    <property type="entry name" value="Wzz"/>
    <property type="match status" value="1"/>
</dbReference>
<dbReference type="AlphaFoldDB" id="A0A437MBI6"/>
<dbReference type="InterPro" id="IPR003856">
    <property type="entry name" value="LPS_length_determ_N"/>
</dbReference>
<name>A0A437MBI6_9SPHN</name>
<comment type="subcellular location">
    <subcellularLocation>
        <location evidence="1">Cell membrane</location>
        <topology evidence="1">Multi-pass membrane protein</topology>
    </subcellularLocation>
</comment>
<accession>A0A437MBI6</accession>
<dbReference type="OrthoDB" id="7411292at2"/>
<gene>
    <name evidence="9" type="ORF">EOD43_14285</name>
</gene>